<name>A0AAE0T4Z9_9BIVA</name>
<dbReference type="EMBL" id="JAEAOA010001549">
    <property type="protein sequence ID" value="KAK3603355.1"/>
    <property type="molecule type" value="Genomic_DNA"/>
</dbReference>
<dbReference type="GO" id="GO:0005634">
    <property type="term" value="C:nucleus"/>
    <property type="evidence" value="ECO:0007669"/>
    <property type="project" value="TreeGrafter"/>
</dbReference>
<evidence type="ECO:0000313" key="3">
    <source>
        <dbReference type="EMBL" id="KAK3603355.1"/>
    </source>
</evidence>
<dbReference type="GO" id="GO:0006915">
    <property type="term" value="P:apoptotic process"/>
    <property type="evidence" value="ECO:0007669"/>
    <property type="project" value="UniProtKB-KW"/>
</dbReference>
<reference evidence="3" key="2">
    <citation type="journal article" date="2021" name="Genome Biol. Evol.">
        <title>Developing a high-quality reference genome for a parasitic bivalve with doubly uniparental inheritance (Bivalvia: Unionida).</title>
        <authorList>
            <person name="Smith C.H."/>
        </authorList>
    </citation>
    <scope>NUCLEOTIDE SEQUENCE</scope>
    <source>
        <strain evidence="3">CHS0354</strain>
        <tissue evidence="3">Mantle</tissue>
    </source>
</reference>
<reference evidence="3" key="1">
    <citation type="journal article" date="2021" name="Genome Biol. Evol.">
        <title>A High-Quality Reference Genome for a Parasitic Bivalve with Doubly Uniparental Inheritance (Bivalvia: Unionida).</title>
        <authorList>
            <person name="Smith C.H."/>
        </authorList>
    </citation>
    <scope>NUCLEOTIDE SEQUENCE</scope>
    <source>
        <strain evidence="3">CHS0354</strain>
    </source>
</reference>
<accession>A0AAE0T4Z9</accession>
<protein>
    <recommendedName>
        <fullName evidence="5">RING-type domain-containing protein</fullName>
    </recommendedName>
</protein>
<sequence>MAERIIVSNCTNLLDSPDSKTSDLVCKLRPHFGGQFICFKWNGESSLDVVILRHVGIIDKIKDCFHRVSSDHIWRLNAQMSSSNEISVSFILLCQMNKLFLCRYPKIEPVIKRIYNYLAEEGFRISFMEYNSEDSSFKSKRNNKNYSFSAKLHRQIRRYESLSSTNSVITSDKLVKKTNSGKRQILSKYRIKKPTKKLKMVTPRCKEDRHVYNVYPLHGANQHTNPAYPLYSDGNSSTRTSLQDTIRNMGQCPSQITDQIDVRHGVQSLSIDDERHLDHTPNSSSGSLPTPMECEDSPCTTISGQPLCHDGASSIEPEADISQETSKSEICINGRSLDQTLQFEFTGINLYNATTSAIDSGPYGPQAIARQSTSINDLLRILGRVRSPEYADFKDRLDTFSRWPSDIVQTPAQVAEAGFFYTGSHDIVRCFACDGGLKNWDPDDDPWVEHARWFPQCAYVLHVKGEEFINLAQMTTEESDEEYEYAAHAGATLGGGENSSMNTNSVSNEMSIPSVLETEGAKLVLRMGYSERDVALAINDIFKEGKDVFTGQDIADIILEKEMRKELVCSKVSADYSTSVENITTAEQAFRENKHLKEMLQCIECKTKERNILFLPCTHHVVCESCSRDLHICTYCYRKINEKIRTYMS</sequence>
<dbReference type="GO" id="GO:0005737">
    <property type="term" value="C:cytoplasm"/>
    <property type="evidence" value="ECO:0007669"/>
    <property type="project" value="TreeGrafter"/>
</dbReference>
<keyword evidence="1" id="KW-0053">Apoptosis</keyword>
<dbReference type="GO" id="GO:0043027">
    <property type="term" value="F:cysteine-type endopeptidase inhibitor activity involved in apoptotic process"/>
    <property type="evidence" value="ECO:0007669"/>
    <property type="project" value="TreeGrafter"/>
</dbReference>
<evidence type="ECO:0000256" key="2">
    <source>
        <dbReference type="SAM" id="MobiDB-lite"/>
    </source>
</evidence>
<dbReference type="SMART" id="SM00238">
    <property type="entry name" value="BIR"/>
    <property type="match status" value="1"/>
</dbReference>
<proteinExistence type="predicted"/>
<dbReference type="GO" id="GO:0051726">
    <property type="term" value="P:regulation of cell cycle"/>
    <property type="evidence" value="ECO:0007669"/>
    <property type="project" value="TreeGrafter"/>
</dbReference>
<dbReference type="Gene3D" id="3.30.40.10">
    <property type="entry name" value="Zinc/RING finger domain, C3HC4 (zinc finger)"/>
    <property type="match status" value="1"/>
</dbReference>
<dbReference type="GO" id="GO:0043066">
    <property type="term" value="P:negative regulation of apoptotic process"/>
    <property type="evidence" value="ECO:0007669"/>
    <property type="project" value="TreeGrafter"/>
</dbReference>
<dbReference type="Pfam" id="PF13920">
    <property type="entry name" value="zf-C3HC4_3"/>
    <property type="match status" value="1"/>
</dbReference>
<dbReference type="AlphaFoldDB" id="A0AAE0T4Z9"/>
<reference evidence="3" key="3">
    <citation type="submission" date="2023-05" db="EMBL/GenBank/DDBJ databases">
        <authorList>
            <person name="Smith C.H."/>
        </authorList>
    </citation>
    <scope>NUCLEOTIDE SEQUENCE</scope>
    <source>
        <strain evidence="3">CHS0354</strain>
        <tissue evidence="3">Mantle</tissue>
    </source>
</reference>
<dbReference type="GO" id="GO:0061630">
    <property type="term" value="F:ubiquitin protein ligase activity"/>
    <property type="evidence" value="ECO:0007669"/>
    <property type="project" value="TreeGrafter"/>
</dbReference>
<dbReference type="GO" id="GO:0031398">
    <property type="term" value="P:positive regulation of protein ubiquitination"/>
    <property type="evidence" value="ECO:0007669"/>
    <property type="project" value="TreeGrafter"/>
</dbReference>
<evidence type="ECO:0000313" key="4">
    <source>
        <dbReference type="Proteomes" id="UP001195483"/>
    </source>
</evidence>
<organism evidence="3 4">
    <name type="scientific">Potamilus streckersoni</name>
    <dbReference type="NCBI Taxonomy" id="2493646"/>
    <lineage>
        <taxon>Eukaryota</taxon>
        <taxon>Metazoa</taxon>
        <taxon>Spiralia</taxon>
        <taxon>Lophotrochozoa</taxon>
        <taxon>Mollusca</taxon>
        <taxon>Bivalvia</taxon>
        <taxon>Autobranchia</taxon>
        <taxon>Heteroconchia</taxon>
        <taxon>Palaeoheterodonta</taxon>
        <taxon>Unionida</taxon>
        <taxon>Unionoidea</taxon>
        <taxon>Unionidae</taxon>
        <taxon>Ambleminae</taxon>
        <taxon>Lampsilini</taxon>
        <taxon>Potamilus</taxon>
    </lineage>
</organism>
<dbReference type="InterPro" id="IPR001370">
    <property type="entry name" value="BIR_rpt"/>
</dbReference>
<dbReference type="PANTHER" id="PTHR10044">
    <property type="entry name" value="INHIBITOR OF APOPTOSIS"/>
    <property type="match status" value="1"/>
</dbReference>
<dbReference type="Gene3D" id="1.10.1170.10">
    <property type="entry name" value="Inhibitor Of Apoptosis Protein (2mihbC-IAP-1), Chain A"/>
    <property type="match status" value="1"/>
</dbReference>
<dbReference type="InterPro" id="IPR050784">
    <property type="entry name" value="IAP"/>
</dbReference>
<dbReference type="Proteomes" id="UP001195483">
    <property type="component" value="Unassembled WGS sequence"/>
</dbReference>
<gene>
    <name evidence="3" type="ORF">CHS0354_025961</name>
</gene>
<comment type="caution">
    <text evidence="3">The sequence shown here is derived from an EMBL/GenBank/DDBJ whole genome shotgun (WGS) entry which is preliminary data.</text>
</comment>
<dbReference type="PANTHER" id="PTHR10044:SF139">
    <property type="entry name" value="DEATH-ASSOCIATED INHIBITOR OF APOPTOSIS 2"/>
    <property type="match status" value="1"/>
</dbReference>
<dbReference type="FunFam" id="1.10.1170.10:FF:000003">
    <property type="entry name" value="E3 ubiquitin-protein ligase XIAP"/>
    <property type="match status" value="1"/>
</dbReference>
<dbReference type="Pfam" id="PF00653">
    <property type="entry name" value="BIR"/>
    <property type="match status" value="1"/>
</dbReference>
<dbReference type="CDD" id="cd00022">
    <property type="entry name" value="BIR"/>
    <property type="match status" value="1"/>
</dbReference>
<keyword evidence="4" id="KW-1185">Reference proteome</keyword>
<dbReference type="InterPro" id="IPR013083">
    <property type="entry name" value="Znf_RING/FYVE/PHD"/>
</dbReference>
<feature type="region of interest" description="Disordered" evidence="2">
    <location>
        <begin position="269"/>
        <end position="296"/>
    </location>
</feature>
<evidence type="ECO:0008006" key="5">
    <source>
        <dbReference type="Google" id="ProtNLM"/>
    </source>
</evidence>
<dbReference type="Gene3D" id="1.10.8.10">
    <property type="entry name" value="DNA helicase RuvA subunit, C-terminal domain"/>
    <property type="match status" value="1"/>
</dbReference>
<dbReference type="SUPFAM" id="SSF57924">
    <property type="entry name" value="Inhibitor of apoptosis (IAP) repeat"/>
    <property type="match status" value="1"/>
</dbReference>
<evidence type="ECO:0000256" key="1">
    <source>
        <dbReference type="ARBA" id="ARBA00022703"/>
    </source>
</evidence>
<dbReference type="PROSITE" id="PS50143">
    <property type="entry name" value="BIR_REPEAT_2"/>
    <property type="match status" value="1"/>
</dbReference>